<dbReference type="NCBIfam" id="TIGR02595">
    <property type="entry name" value="PEP_CTERM"/>
    <property type="match status" value="1"/>
</dbReference>
<dbReference type="Proteomes" id="UP000593765">
    <property type="component" value="Chromosome"/>
</dbReference>
<dbReference type="InterPro" id="IPR013424">
    <property type="entry name" value="Ice-binding_C"/>
</dbReference>
<proteinExistence type="predicted"/>
<evidence type="ECO:0000313" key="2">
    <source>
        <dbReference type="EMBL" id="QOV87309.1"/>
    </source>
</evidence>
<gene>
    <name evidence="2" type="ORF">IPV69_13505</name>
</gene>
<evidence type="ECO:0000313" key="3">
    <source>
        <dbReference type="Proteomes" id="UP000593765"/>
    </source>
</evidence>
<dbReference type="AlphaFoldDB" id="A0A7M2WPH4"/>
<keyword evidence="3" id="KW-1185">Reference proteome</keyword>
<dbReference type="EMBL" id="CP063458">
    <property type="protein sequence ID" value="QOV87309.1"/>
    <property type="molecule type" value="Genomic_DNA"/>
</dbReference>
<dbReference type="KEGG" id="hbs:IPV69_13505"/>
<reference evidence="2 3" key="1">
    <citation type="submission" date="2020-10" db="EMBL/GenBank/DDBJ databases">
        <title>Wide distribution of Phycisphaera-like planctomycetes from WD2101 soil group in peatlands and genome analysis of the first cultivated representative.</title>
        <authorList>
            <person name="Dedysh S.N."/>
            <person name="Beletsky A.V."/>
            <person name="Ivanova A."/>
            <person name="Kulichevskaya I.S."/>
            <person name="Suzina N.E."/>
            <person name="Philippov D.A."/>
            <person name="Rakitin A.L."/>
            <person name="Mardanov A.V."/>
            <person name="Ravin N.V."/>
        </authorList>
    </citation>
    <scope>NUCLEOTIDE SEQUENCE [LARGE SCALE GENOMIC DNA]</scope>
    <source>
        <strain evidence="2 3">M1803</strain>
    </source>
</reference>
<sequence>MRKLTVLFAVALGASLVGSNVARAADVTLSVVVNPTSASAGTYAVFGTISNPNSIAGALGGQVAGISSFSIDILGNGGTSITTRARRMPTGLLDTNDFLSSYGFVQFPSNGTLAGGSVAGLAAGQKTAYAGGNDPAQDAFVVLGVGRAAGSYAPIGGTTSTFANPVLLADGSYSGGTGSITARVTSGNFFNLLQDTSAASGLQWTGPGNVEAAVSVIPATTPVPEPGTLAVTASLVVGLLLRRRSRTLA</sequence>
<dbReference type="RefSeq" id="WP_206290206.1">
    <property type="nucleotide sequence ID" value="NZ_CP063458.1"/>
</dbReference>
<feature type="chain" id="PRO_5034320096" evidence="1">
    <location>
        <begin position="25"/>
        <end position="249"/>
    </location>
</feature>
<organism evidence="2 3">
    <name type="scientific">Humisphaera borealis</name>
    <dbReference type="NCBI Taxonomy" id="2807512"/>
    <lineage>
        <taxon>Bacteria</taxon>
        <taxon>Pseudomonadati</taxon>
        <taxon>Planctomycetota</taxon>
        <taxon>Phycisphaerae</taxon>
        <taxon>Tepidisphaerales</taxon>
        <taxon>Tepidisphaeraceae</taxon>
        <taxon>Humisphaera</taxon>
    </lineage>
</organism>
<protein>
    <submittedName>
        <fullName evidence="2">PEP-CTERM sorting domain-containing protein</fullName>
    </submittedName>
</protein>
<accession>A0A7M2WPH4</accession>
<name>A0A7M2WPH4_9BACT</name>
<evidence type="ECO:0000256" key="1">
    <source>
        <dbReference type="SAM" id="SignalP"/>
    </source>
</evidence>
<feature type="signal peptide" evidence="1">
    <location>
        <begin position="1"/>
        <end position="24"/>
    </location>
</feature>
<keyword evidence="1" id="KW-0732">Signal</keyword>